<dbReference type="SMART" id="SM00825">
    <property type="entry name" value="PKS_KS"/>
    <property type="match status" value="1"/>
</dbReference>
<proteinExistence type="inferred from homology"/>
<evidence type="ECO:0000313" key="5">
    <source>
        <dbReference type="Proteomes" id="UP000185770"/>
    </source>
</evidence>
<dbReference type="Proteomes" id="UP000185770">
    <property type="component" value="Unassembled WGS sequence"/>
</dbReference>
<dbReference type="EMBL" id="MJAO01000003">
    <property type="protein sequence ID" value="OKB68182.1"/>
    <property type="molecule type" value="Genomic_DNA"/>
</dbReference>
<evidence type="ECO:0000256" key="1">
    <source>
        <dbReference type="ARBA" id="ARBA00022679"/>
    </source>
</evidence>
<gene>
    <name evidence="4" type="ORF">BHU62_04085</name>
</gene>
<comment type="similarity">
    <text evidence="2">Belongs to the thiolase-like superfamily. Beta-ketoacyl-ACP synthases family.</text>
</comment>
<sequence>MSQGTHAAPLALVGIGCALPGFDPVDLSNGAAWSALFDAPPPMSWSDAAAPIRGRQIDDAAFDFKKFAIPPLFRLAVSRETRLALQAASAAMQHLTLSDALRDRCDQFCATHLGSDAAYRNATKVGALRSLAERFDAQGHPPAAVMRRVDDYKQPLAQAFGSSSHDRVGEMASSIPARIAHFARTRGKCQTLDGADLGGLRLLQLAQDCFRHADSRMAVLTAVQCFHHQPQADMLLAQGVSSSACWLEGAISLVVCPLDVAQEQGWPVMAQFSTLIAERQDTAPNADYFAGANQVFCHLLDMLLQRRQACAGHSFTGYRWRIAATPTPSLKPTKPTVSPRVSIIDYQPITAQGLDKARFWQTLRNGEDALRDHSPEQLHPGAFVRATPQKLSTYIGHAMSFPTHDPAQLELVRPMMPVKKQRLDVTQLHALNGCATWSDSLRRFERIAIIVASNLSLSADRQQAMGALWPVLPPAGLSLSPPPQPAINRWSWHGACGIGTAQLLAQQLGVEADCYAVEAACASSLAALHNAVRALQAGRYDAVVVGGIETATLERDMVLCSAQMMLSASRIRPFARQADGFTPGDGGGFFILTGQAAPQAIATIEAISGSCDSYSMTAPDPQGQALAIEKTLSLSAVDARQVQYLEAHGTGTELGDRAEIASLRQGYRRAAHSPLYIGSVKYNFGHCFAGAGALSLCKVLSAFEHGQIPPTPVTALNAELPLAAIPAEIPQTALDWPHGEDGRRAAINAFGTGGINYHLLIHQPA</sequence>
<dbReference type="Pfam" id="PF00109">
    <property type="entry name" value="ketoacyl-synt"/>
    <property type="match status" value="2"/>
</dbReference>
<organism evidence="4 5">
    <name type="scientific">Serratia marcescens</name>
    <dbReference type="NCBI Taxonomy" id="615"/>
    <lineage>
        <taxon>Bacteria</taxon>
        <taxon>Pseudomonadati</taxon>
        <taxon>Pseudomonadota</taxon>
        <taxon>Gammaproteobacteria</taxon>
        <taxon>Enterobacterales</taxon>
        <taxon>Yersiniaceae</taxon>
        <taxon>Serratia</taxon>
    </lineage>
</organism>
<dbReference type="InterPro" id="IPR016039">
    <property type="entry name" value="Thiolase-like"/>
</dbReference>
<evidence type="ECO:0000256" key="2">
    <source>
        <dbReference type="RuleBase" id="RU003694"/>
    </source>
</evidence>
<dbReference type="InterPro" id="IPR014031">
    <property type="entry name" value="Ketoacyl_synth_C"/>
</dbReference>
<protein>
    <submittedName>
        <fullName evidence="4">3-ketoacyl-ACP synthase</fullName>
    </submittedName>
</protein>
<dbReference type="GO" id="GO:0004312">
    <property type="term" value="F:fatty acid synthase activity"/>
    <property type="evidence" value="ECO:0007669"/>
    <property type="project" value="TreeGrafter"/>
</dbReference>
<keyword evidence="1 2" id="KW-0808">Transferase</keyword>
<dbReference type="AlphaFoldDB" id="A0A1Q4P4Q9"/>
<dbReference type="InterPro" id="IPR014030">
    <property type="entry name" value="Ketoacyl_synth_N"/>
</dbReference>
<dbReference type="RefSeq" id="WP_073529290.1">
    <property type="nucleotide sequence ID" value="NZ_MJAO01000003.1"/>
</dbReference>
<dbReference type="GO" id="GO:0006633">
    <property type="term" value="P:fatty acid biosynthetic process"/>
    <property type="evidence" value="ECO:0007669"/>
    <property type="project" value="TreeGrafter"/>
</dbReference>
<dbReference type="InterPro" id="IPR020841">
    <property type="entry name" value="PKS_Beta-ketoAc_synthase_dom"/>
</dbReference>
<name>A0A1Q4P4Q9_SERMA</name>
<dbReference type="OrthoDB" id="9778690at2"/>
<dbReference type="PROSITE" id="PS52004">
    <property type="entry name" value="KS3_2"/>
    <property type="match status" value="1"/>
</dbReference>
<feature type="domain" description="Ketosynthase family 3 (KS3)" evidence="3">
    <location>
        <begin position="338"/>
        <end position="763"/>
    </location>
</feature>
<comment type="caution">
    <text evidence="4">The sequence shown here is derived from an EMBL/GenBank/DDBJ whole genome shotgun (WGS) entry which is preliminary data.</text>
</comment>
<dbReference type="Pfam" id="PF02801">
    <property type="entry name" value="Ketoacyl-synt_C"/>
    <property type="match status" value="1"/>
</dbReference>
<evidence type="ECO:0000313" key="4">
    <source>
        <dbReference type="EMBL" id="OKB68182.1"/>
    </source>
</evidence>
<reference evidence="4 5" key="1">
    <citation type="submission" date="2016-09" db="EMBL/GenBank/DDBJ databases">
        <title>Serratia marcescens MSU-97 and epiphytic antimycotic-producing bacteria.</title>
        <authorList>
            <person name="Matilla M.A."/>
        </authorList>
    </citation>
    <scope>NUCLEOTIDE SEQUENCE [LARGE SCALE GENOMIC DNA]</scope>
    <source>
        <strain evidence="4 5">MSU-97</strain>
    </source>
</reference>
<dbReference type="SUPFAM" id="SSF53901">
    <property type="entry name" value="Thiolase-like"/>
    <property type="match status" value="3"/>
</dbReference>
<dbReference type="InterPro" id="IPR050091">
    <property type="entry name" value="PKS_NRPS_Biosynth_Enz"/>
</dbReference>
<accession>A0A1Q4P4Q9</accession>
<evidence type="ECO:0000259" key="3">
    <source>
        <dbReference type="PROSITE" id="PS52004"/>
    </source>
</evidence>
<dbReference type="Gene3D" id="3.40.47.10">
    <property type="match status" value="2"/>
</dbReference>
<dbReference type="PANTHER" id="PTHR43775">
    <property type="entry name" value="FATTY ACID SYNTHASE"/>
    <property type="match status" value="1"/>
</dbReference>
<dbReference type="PANTHER" id="PTHR43775:SF51">
    <property type="entry name" value="INACTIVE PHENOLPHTHIOCEROL SYNTHESIS POLYKETIDE SYNTHASE TYPE I PKS1-RELATED"/>
    <property type="match status" value="1"/>
</dbReference>
<dbReference type="CDD" id="cd00833">
    <property type="entry name" value="PKS"/>
    <property type="match status" value="1"/>
</dbReference>